<proteinExistence type="inferred from homology"/>
<keyword evidence="4 7" id="KW-0479">Metal-binding</keyword>
<feature type="binding site" evidence="7">
    <location>
        <position position="95"/>
    </location>
    <ligand>
        <name>Zn(2+)</name>
        <dbReference type="ChEBI" id="CHEBI:29105"/>
        <label>2</label>
    </ligand>
</feature>
<evidence type="ECO:0000256" key="3">
    <source>
        <dbReference type="ARBA" id="ARBA00011738"/>
    </source>
</evidence>
<dbReference type="Pfam" id="PF01546">
    <property type="entry name" value="Peptidase_M20"/>
    <property type="match status" value="1"/>
</dbReference>
<accession>A0A1X7BYE8</accession>
<dbReference type="NCBIfam" id="TIGR01879">
    <property type="entry name" value="hydantase"/>
    <property type="match status" value="1"/>
</dbReference>
<name>A0A1X7BYE8_9RHOB</name>
<feature type="binding site" evidence="7">
    <location>
        <position position="194"/>
    </location>
    <ligand>
        <name>Zn(2+)</name>
        <dbReference type="ChEBI" id="CHEBI:29105"/>
        <label>1</label>
    </ligand>
</feature>
<evidence type="ECO:0000313" key="10">
    <source>
        <dbReference type="Proteomes" id="UP000193224"/>
    </source>
</evidence>
<evidence type="ECO:0000256" key="2">
    <source>
        <dbReference type="ARBA" id="ARBA00006153"/>
    </source>
</evidence>
<dbReference type="PANTHER" id="PTHR32494:SF19">
    <property type="entry name" value="ALLANTOATE DEIMINASE-RELATED"/>
    <property type="match status" value="1"/>
</dbReference>
<dbReference type="EMBL" id="FWXB01000031">
    <property type="protein sequence ID" value="SMC14602.1"/>
    <property type="molecule type" value="Genomic_DNA"/>
</dbReference>
<comment type="cofactor">
    <cofactor evidence="7">
        <name>Zn(2+)</name>
        <dbReference type="ChEBI" id="CHEBI:29105"/>
    </cofactor>
    <text evidence="7">Binds 2 Zn(2+) ions per subunit.</text>
</comment>
<feature type="binding site" evidence="8">
    <location>
        <position position="219"/>
    </location>
    <ligand>
        <name>allantoate</name>
        <dbReference type="ChEBI" id="CHEBI:17536"/>
    </ligand>
</feature>
<feature type="binding site" evidence="8">
    <location>
        <position position="291"/>
    </location>
    <ligand>
        <name>allantoate</name>
        <dbReference type="ChEBI" id="CHEBI:17536"/>
    </ligand>
</feature>
<dbReference type="PIRSF" id="PIRSF001235">
    <property type="entry name" value="Amidase_carbamoylase"/>
    <property type="match status" value="1"/>
</dbReference>
<dbReference type="GO" id="GO:0046872">
    <property type="term" value="F:metal ion binding"/>
    <property type="evidence" value="ECO:0007669"/>
    <property type="project" value="UniProtKB-KW"/>
</dbReference>
<feature type="binding site" evidence="7">
    <location>
        <position position="130"/>
    </location>
    <ligand>
        <name>Zn(2+)</name>
        <dbReference type="ChEBI" id="CHEBI:29105"/>
        <label>2</label>
    </ligand>
</feature>
<feature type="binding site" evidence="8">
    <location>
        <position position="278"/>
    </location>
    <ligand>
        <name>allantoate</name>
        <dbReference type="ChEBI" id="CHEBI:17536"/>
    </ligand>
</feature>
<keyword evidence="5 9" id="KW-0378">Hydrolase</keyword>
<evidence type="ECO:0000256" key="5">
    <source>
        <dbReference type="ARBA" id="ARBA00022801"/>
    </source>
</evidence>
<sequence>MTGGVYLTDWGQRAEALLNDLAACSEPGPGVTRLPFTPEHRAALDILQTAMETAGLMVSLDAAGTLIGRRGGPPGSKTFLMGSHQDSVREGGAYDGVMGVVLPILALEKLRDESADLPFAVEVLAFADEEGVRFPTALIGSRALAGTFEQSVLDMRDGNGVTLRDAMESFGLEPSGIGALRRDPDDIIGFLETHIEQGPFLEHEDEAIGVVTAICGIERHEIKVTGETGHAGTLPMKGRRDALVGAAALVLEVEKLGQQTADLRATVGALTVEPDVVNAVPRAVRMTSEFRSPGDDIRSKAGETLHDFAQNLATRRSLTIEAKRTYVQVAQPCSENLSRRLISAAVQSGARGLLLPSGATHDASAMADLCPIAMQFVRCRGGVSHKPEELASAKDMALATSALSRFLTSIGHDVDRDDRGSL</sequence>
<comment type="cofactor">
    <cofactor evidence="1">
        <name>Mn(2+)</name>
        <dbReference type="ChEBI" id="CHEBI:29035"/>
    </cofactor>
</comment>
<dbReference type="GO" id="GO:0016813">
    <property type="term" value="F:hydrolase activity, acting on carbon-nitrogen (but not peptide) bonds, in linear amidines"/>
    <property type="evidence" value="ECO:0007669"/>
    <property type="project" value="InterPro"/>
</dbReference>
<dbReference type="InterPro" id="IPR036264">
    <property type="entry name" value="Bact_exopeptidase_dim_dom"/>
</dbReference>
<evidence type="ECO:0000313" key="9">
    <source>
        <dbReference type="EMBL" id="SMC14602.1"/>
    </source>
</evidence>
<comment type="similarity">
    <text evidence="2">Belongs to the peptidase M20 family.</text>
</comment>
<reference evidence="9 10" key="1">
    <citation type="submission" date="2017-03" db="EMBL/GenBank/DDBJ databases">
        <authorList>
            <person name="Afonso C.L."/>
            <person name="Miller P.J."/>
            <person name="Scott M.A."/>
            <person name="Spackman E."/>
            <person name="Goraichik I."/>
            <person name="Dimitrov K.M."/>
            <person name="Suarez D.L."/>
            <person name="Swayne D.E."/>
        </authorList>
    </citation>
    <scope>NUCLEOTIDE SEQUENCE [LARGE SCALE GENOMIC DNA]</scope>
    <source>
        <strain evidence="9 10">CECT 7745</strain>
    </source>
</reference>
<dbReference type="InterPro" id="IPR002933">
    <property type="entry name" value="Peptidase_M20"/>
</dbReference>
<comment type="subunit">
    <text evidence="3">Homodimer.</text>
</comment>
<evidence type="ECO:0000256" key="4">
    <source>
        <dbReference type="ARBA" id="ARBA00022723"/>
    </source>
</evidence>
<keyword evidence="6" id="KW-0464">Manganese</keyword>
<organism evidence="9 10">
    <name type="scientific">Roseovarius aestuarii</name>
    <dbReference type="NCBI Taxonomy" id="475083"/>
    <lineage>
        <taxon>Bacteria</taxon>
        <taxon>Pseudomonadati</taxon>
        <taxon>Pseudomonadota</taxon>
        <taxon>Alphaproteobacteria</taxon>
        <taxon>Rhodobacterales</taxon>
        <taxon>Roseobacteraceae</taxon>
        <taxon>Roseovarius</taxon>
    </lineage>
</organism>
<dbReference type="GO" id="GO:0050538">
    <property type="term" value="F:N-carbamoyl-L-amino-acid hydrolase activity"/>
    <property type="evidence" value="ECO:0007669"/>
    <property type="project" value="UniProtKB-EC"/>
</dbReference>
<dbReference type="Gene3D" id="3.40.630.10">
    <property type="entry name" value="Zn peptidases"/>
    <property type="match status" value="1"/>
</dbReference>
<dbReference type="Gene3D" id="3.30.70.360">
    <property type="match status" value="1"/>
</dbReference>
<evidence type="ECO:0000256" key="6">
    <source>
        <dbReference type="ARBA" id="ARBA00023211"/>
    </source>
</evidence>
<feature type="binding site" evidence="7">
    <location>
        <position position="95"/>
    </location>
    <ligand>
        <name>Zn(2+)</name>
        <dbReference type="ChEBI" id="CHEBI:29105"/>
        <label>1</label>
    </ligand>
</feature>
<dbReference type="InterPro" id="IPR010158">
    <property type="entry name" value="Amidase_Cbmase"/>
</dbReference>
<feature type="binding site" evidence="7">
    <location>
        <position position="385"/>
    </location>
    <ligand>
        <name>Zn(2+)</name>
        <dbReference type="ChEBI" id="CHEBI:29105"/>
        <label>2</label>
    </ligand>
</feature>
<protein>
    <submittedName>
        <fullName evidence="9">N-carbamoyl-L-amino acid hydrolase</fullName>
        <ecNumber evidence="9">3.5.1.87</ecNumber>
    </submittedName>
</protein>
<feature type="binding site" evidence="7">
    <location>
        <position position="84"/>
    </location>
    <ligand>
        <name>Zn(2+)</name>
        <dbReference type="ChEBI" id="CHEBI:29105"/>
        <label>1</label>
    </ligand>
</feature>
<dbReference type="PANTHER" id="PTHR32494">
    <property type="entry name" value="ALLANTOATE DEIMINASE-RELATED"/>
    <property type="match status" value="1"/>
</dbReference>
<dbReference type="SUPFAM" id="SSF53187">
    <property type="entry name" value="Zn-dependent exopeptidases"/>
    <property type="match status" value="1"/>
</dbReference>
<dbReference type="AlphaFoldDB" id="A0A1X7BYE8"/>
<gene>
    <name evidence="9" type="primary">amaB_2</name>
    <name evidence="9" type="ORF">ROA7745_04471</name>
</gene>
<dbReference type="Proteomes" id="UP000193224">
    <property type="component" value="Unassembled WGS sequence"/>
</dbReference>
<dbReference type="EC" id="3.5.1.87" evidence="9"/>
<keyword evidence="10" id="KW-1185">Reference proteome</keyword>
<evidence type="ECO:0000256" key="8">
    <source>
        <dbReference type="PIRSR" id="PIRSR001235-2"/>
    </source>
</evidence>
<evidence type="ECO:0000256" key="7">
    <source>
        <dbReference type="PIRSR" id="PIRSR001235-1"/>
    </source>
</evidence>
<dbReference type="CDD" id="cd03884">
    <property type="entry name" value="M20_bAS"/>
    <property type="match status" value="1"/>
</dbReference>
<dbReference type="SUPFAM" id="SSF55031">
    <property type="entry name" value="Bacterial exopeptidase dimerisation domain"/>
    <property type="match status" value="1"/>
</dbReference>
<evidence type="ECO:0000256" key="1">
    <source>
        <dbReference type="ARBA" id="ARBA00001936"/>
    </source>
</evidence>
<keyword evidence="7" id="KW-0862">Zinc</keyword>